<sequence length="71" mass="7679">CNGATAVKNRKKVKQLAPATKMAKMTATVTAAATTKLEPIGITIPKTPEKPKEEDEDKIIDIPNMDSPLFK</sequence>
<reference evidence="2" key="1">
    <citation type="submission" date="2014-12" db="EMBL/GenBank/DDBJ databases">
        <title>Insight into the proteome of Arion vulgaris.</title>
        <authorList>
            <person name="Aradska J."/>
            <person name="Bulat T."/>
            <person name="Smidak R."/>
            <person name="Sarate P."/>
            <person name="Gangsoo J."/>
            <person name="Sialana F."/>
            <person name="Bilban M."/>
            <person name="Lubec G."/>
        </authorList>
    </citation>
    <scope>NUCLEOTIDE SEQUENCE</scope>
    <source>
        <tissue evidence="2">Skin</tissue>
    </source>
</reference>
<feature type="non-terminal residue" evidence="2">
    <location>
        <position position="71"/>
    </location>
</feature>
<feature type="non-terminal residue" evidence="2">
    <location>
        <position position="1"/>
    </location>
</feature>
<dbReference type="AlphaFoldDB" id="A0A0B6YU45"/>
<evidence type="ECO:0000313" key="2">
    <source>
        <dbReference type="EMBL" id="CEK59637.1"/>
    </source>
</evidence>
<protein>
    <submittedName>
        <fullName evidence="2">Uncharacterized protein</fullName>
    </submittedName>
</protein>
<dbReference type="EMBL" id="HACG01012772">
    <property type="protein sequence ID" value="CEK59637.1"/>
    <property type="molecule type" value="Transcribed_RNA"/>
</dbReference>
<name>A0A0B6YU45_9EUPU</name>
<accession>A0A0B6YU45</accession>
<feature type="region of interest" description="Disordered" evidence="1">
    <location>
        <begin position="42"/>
        <end position="71"/>
    </location>
</feature>
<gene>
    <name evidence="2" type="primary">ORF36975</name>
</gene>
<organism evidence="2">
    <name type="scientific">Arion vulgaris</name>
    <dbReference type="NCBI Taxonomy" id="1028688"/>
    <lineage>
        <taxon>Eukaryota</taxon>
        <taxon>Metazoa</taxon>
        <taxon>Spiralia</taxon>
        <taxon>Lophotrochozoa</taxon>
        <taxon>Mollusca</taxon>
        <taxon>Gastropoda</taxon>
        <taxon>Heterobranchia</taxon>
        <taxon>Euthyneura</taxon>
        <taxon>Panpulmonata</taxon>
        <taxon>Eupulmonata</taxon>
        <taxon>Stylommatophora</taxon>
        <taxon>Helicina</taxon>
        <taxon>Arionoidea</taxon>
        <taxon>Arionidae</taxon>
        <taxon>Arion</taxon>
    </lineage>
</organism>
<proteinExistence type="predicted"/>
<evidence type="ECO:0000256" key="1">
    <source>
        <dbReference type="SAM" id="MobiDB-lite"/>
    </source>
</evidence>